<feature type="compositionally biased region" description="Low complexity" evidence="3">
    <location>
        <begin position="2288"/>
        <end position="2305"/>
    </location>
</feature>
<feature type="compositionally biased region" description="Low complexity" evidence="3">
    <location>
        <begin position="987"/>
        <end position="1021"/>
    </location>
</feature>
<feature type="compositionally biased region" description="Basic and acidic residues" evidence="3">
    <location>
        <begin position="2886"/>
        <end position="2912"/>
    </location>
</feature>
<feature type="region of interest" description="Disordered" evidence="3">
    <location>
        <begin position="3159"/>
        <end position="3212"/>
    </location>
</feature>
<feature type="compositionally biased region" description="Basic and acidic residues" evidence="3">
    <location>
        <begin position="2591"/>
        <end position="2612"/>
    </location>
</feature>
<feature type="compositionally biased region" description="Basic residues" evidence="3">
    <location>
        <begin position="2497"/>
        <end position="2506"/>
    </location>
</feature>
<feature type="compositionally biased region" description="Low complexity" evidence="3">
    <location>
        <begin position="2860"/>
        <end position="2875"/>
    </location>
</feature>
<proteinExistence type="inferred from homology"/>
<feature type="compositionally biased region" description="Basic and acidic residues" evidence="3">
    <location>
        <begin position="101"/>
        <end position="118"/>
    </location>
</feature>
<evidence type="ECO:0000313" key="4">
    <source>
        <dbReference type="EnsemblMetazoa" id="ACHR000021-PA"/>
    </source>
</evidence>
<feature type="compositionally biased region" description="Basic and acidic residues" evidence="3">
    <location>
        <begin position="3790"/>
        <end position="3802"/>
    </location>
</feature>
<feature type="compositionally biased region" description="Basic and acidic residues" evidence="3">
    <location>
        <begin position="3193"/>
        <end position="3212"/>
    </location>
</feature>
<feature type="compositionally biased region" description="Polar residues" evidence="3">
    <location>
        <begin position="1955"/>
        <end position="1964"/>
    </location>
</feature>
<name>A0A182JND8_9DIPT</name>
<dbReference type="GO" id="GO:0005634">
    <property type="term" value="C:nucleus"/>
    <property type="evidence" value="ECO:0007669"/>
    <property type="project" value="TreeGrafter"/>
</dbReference>
<feature type="compositionally biased region" description="Polar residues" evidence="3">
    <location>
        <begin position="2917"/>
        <end position="2927"/>
    </location>
</feature>
<dbReference type="InterPro" id="IPR002110">
    <property type="entry name" value="Ankyrin_rpt"/>
</dbReference>
<feature type="compositionally biased region" description="Pro residues" evidence="3">
    <location>
        <begin position="1623"/>
        <end position="1644"/>
    </location>
</feature>
<feature type="compositionally biased region" description="Low complexity" evidence="3">
    <location>
        <begin position="1263"/>
        <end position="1277"/>
    </location>
</feature>
<feature type="region of interest" description="Disordered" evidence="3">
    <location>
        <begin position="1772"/>
        <end position="1857"/>
    </location>
</feature>
<feature type="compositionally biased region" description="Low complexity" evidence="3">
    <location>
        <begin position="3720"/>
        <end position="3740"/>
    </location>
</feature>
<feature type="compositionally biased region" description="Low complexity" evidence="3">
    <location>
        <begin position="2991"/>
        <end position="3001"/>
    </location>
</feature>
<feature type="region of interest" description="Disordered" evidence="3">
    <location>
        <begin position="762"/>
        <end position="786"/>
    </location>
</feature>
<dbReference type="InterPro" id="IPR047144">
    <property type="entry name" value="BCOR-like"/>
</dbReference>
<keyword evidence="2" id="KW-0040">ANK repeat</keyword>
<feature type="region of interest" description="Disordered" evidence="3">
    <location>
        <begin position="2354"/>
        <end position="2471"/>
    </location>
</feature>
<dbReference type="PANTHER" id="PTHR24117">
    <property type="entry name" value="AGAP007537-PB"/>
    <property type="match status" value="1"/>
</dbReference>
<feature type="compositionally biased region" description="Low complexity" evidence="3">
    <location>
        <begin position="252"/>
        <end position="278"/>
    </location>
</feature>
<feature type="compositionally biased region" description="Polar residues" evidence="3">
    <location>
        <begin position="392"/>
        <end position="426"/>
    </location>
</feature>
<reference evidence="4" key="2">
    <citation type="submission" date="2020-05" db="UniProtKB">
        <authorList>
            <consortium name="EnsemblMetazoa"/>
        </authorList>
    </citation>
    <scope>IDENTIFICATION</scope>
    <source>
        <strain evidence="4">ACHKN1017</strain>
    </source>
</reference>
<feature type="compositionally biased region" description="Gly residues" evidence="3">
    <location>
        <begin position="2800"/>
        <end position="2817"/>
    </location>
</feature>
<feature type="compositionally biased region" description="Low complexity" evidence="3">
    <location>
        <begin position="771"/>
        <end position="786"/>
    </location>
</feature>
<feature type="compositionally biased region" description="Polar residues" evidence="3">
    <location>
        <begin position="2778"/>
        <end position="2787"/>
    </location>
</feature>
<feature type="compositionally biased region" description="Acidic residues" evidence="3">
    <location>
        <begin position="2876"/>
        <end position="2885"/>
    </location>
</feature>
<feature type="compositionally biased region" description="Low complexity" evidence="3">
    <location>
        <begin position="1701"/>
        <end position="1713"/>
    </location>
</feature>
<dbReference type="InterPro" id="IPR036770">
    <property type="entry name" value="Ankyrin_rpt-contain_sf"/>
</dbReference>
<dbReference type="CDD" id="cd14259">
    <property type="entry name" value="PUFD_like"/>
    <property type="match status" value="1"/>
</dbReference>
<dbReference type="PRINTS" id="PR01415">
    <property type="entry name" value="ANKYRIN"/>
</dbReference>
<feature type="compositionally biased region" description="Basic and acidic residues" evidence="3">
    <location>
        <begin position="454"/>
        <end position="467"/>
    </location>
</feature>
<evidence type="ECO:0000256" key="1">
    <source>
        <dbReference type="ARBA" id="ARBA00034703"/>
    </source>
</evidence>
<comment type="similarity">
    <text evidence="1">Belongs to the BCOR family.</text>
</comment>
<feature type="region of interest" description="Disordered" evidence="3">
    <location>
        <begin position="3367"/>
        <end position="3520"/>
    </location>
</feature>
<feature type="region of interest" description="Disordered" evidence="3">
    <location>
        <begin position="823"/>
        <end position="843"/>
    </location>
</feature>
<dbReference type="EnsemblMetazoa" id="ACHR000021-RA">
    <property type="protein sequence ID" value="ACHR000021-PA"/>
    <property type="gene ID" value="ACHR000021"/>
</dbReference>
<dbReference type="Gene3D" id="1.25.40.20">
    <property type="entry name" value="Ankyrin repeat-containing domain"/>
    <property type="match status" value="1"/>
</dbReference>
<dbReference type="SUPFAM" id="SSF48403">
    <property type="entry name" value="Ankyrin repeat"/>
    <property type="match status" value="1"/>
</dbReference>
<evidence type="ECO:0000256" key="3">
    <source>
        <dbReference type="SAM" id="MobiDB-lite"/>
    </source>
</evidence>
<feature type="region of interest" description="Disordered" evidence="3">
    <location>
        <begin position="3720"/>
        <end position="3802"/>
    </location>
</feature>
<evidence type="ECO:0000313" key="5">
    <source>
        <dbReference type="Proteomes" id="UP000075881"/>
    </source>
</evidence>
<feature type="region of interest" description="Disordered" evidence="3">
    <location>
        <begin position="2288"/>
        <end position="2341"/>
    </location>
</feature>
<dbReference type="PROSITE" id="PS50088">
    <property type="entry name" value="ANK_REPEAT"/>
    <property type="match status" value="2"/>
</dbReference>
<dbReference type="Pfam" id="PF00023">
    <property type="entry name" value="Ank"/>
    <property type="match status" value="1"/>
</dbReference>
<feature type="compositionally biased region" description="Basic and acidic residues" evidence="3">
    <location>
        <begin position="330"/>
        <end position="339"/>
    </location>
</feature>
<feature type="compositionally biased region" description="Low complexity" evidence="3">
    <location>
        <begin position="3500"/>
        <end position="3515"/>
    </location>
</feature>
<feature type="compositionally biased region" description="Polar residues" evidence="3">
    <location>
        <begin position="154"/>
        <end position="178"/>
    </location>
</feature>
<feature type="compositionally biased region" description="Basic and acidic residues" evidence="3">
    <location>
        <begin position="3416"/>
        <end position="3437"/>
    </location>
</feature>
<feature type="compositionally biased region" description="Low complexity" evidence="3">
    <location>
        <begin position="225"/>
        <end position="238"/>
    </location>
</feature>
<feature type="compositionally biased region" description="Basic and acidic residues" evidence="3">
    <location>
        <begin position="428"/>
        <end position="442"/>
    </location>
</feature>
<organism evidence="4 5">
    <name type="scientific">Anopheles christyi</name>
    <dbReference type="NCBI Taxonomy" id="43041"/>
    <lineage>
        <taxon>Eukaryota</taxon>
        <taxon>Metazoa</taxon>
        <taxon>Ecdysozoa</taxon>
        <taxon>Arthropoda</taxon>
        <taxon>Hexapoda</taxon>
        <taxon>Insecta</taxon>
        <taxon>Pterygota</taxon>
        <taxon>Neoptera</taxon>
        <taxon>Endopterygota</taxon>
        <taxon>Diptera</taxon>
        <taxon>Nematocera</taxon>
        <taxon>Culicoidea</taxon>
        <taxon>Culicidae</taxon>
        <taxon>Anophelinae</taxon>
        <taxon>Anopheles</taxon>
    </lineage>
</organism>
<feature type="compositionally biased region" description="Low complexity" evidence="3">
    <location>
        <begin position="1405"/>
        <end position="1417"/>
    </location>
</feature>
<feature type="compositionally biased region" description="Low complexity" evidence="3">
    <location>
        <begin position="1064"/>
        <end position="1085"/>
    </location>
</feature>
<dbReference type="Pfam" id="PF12796">
    <property type="entry name" value="Ank_2"/>
    <property type="match status" value="1"/>
</dbReference>
<feature type="compositionally biased region" description="Polar residues" evidence="3">
    <location>
        <begin position="2741"/>
        <end position="2750"/>
    </location>
</feature>
<feature type="region of interest" description="Disordered" evidence="3">
    <location>
        <begin position="1675"/>
        <end position="1740"/>
    </location>
</feature>
<feature type="region of interest" description="Disordered" evidence="3">
    <location>
        <begin position="1372"/>
        <end position="1657"/>
    </location>
</feature>
<feature type="compositionally biased region" description="Low complexity" evidence="3">
    <location>
        <begin position="1965"/>
        <end position="1980"/>
    </location>
</feature>
<keyword evidence="5" id="KW-1185">Reference proteome</keyword>
<feature type="region of interest" description="Disordered" evidence="3">
    <location>
        <begin position="1163"/>
        <end position="1335"/>
    </location>
</feature>
<feature type="compositionally biased region" description="Pro residues" evidence="3">
    <location>
        <begin position="1226"/>
        <end position="1236"/>
    </location>
</feature>
<feature type="compositionally biased region" description="Basic residues" evidence="3">
    <location>
        <begin position="2633"/>
        <end position="2644"/>
    </location>
</feature>
<feature type="region of interest" description="Disordered" evidence="3">
    <location>
        <begin position="2079"/>
        <end position="2140"/>
    </location>
</feature>
<protein>
    <submittedName>
        <fullName evidence="4">ANK_REP_REGION domain-containing protein</fullName>
    </submittedName>
</protein>
<dbReference type="Proteomes" id="UP000075881">
    <property type="component" value="Unassembled WGS sequence"/>
</dbReference>
<feature type="compositionally biased region" description="Polar residues" evidence="3">
    <location>
        <begin position="616"/>
        <end position="634"/>
    </location>
</feature>
<feature type="compositionally biased region" description="Acidic residues" evidence="3">
    <location>
        <begin position="2657"/>
        <end position="2668"/>
    </location>
</feature>
<feature type="compositionally biased region" description="Low complexity" evidence="3">
    <location>
        <begin position="2614"/>
        <end position="2632"/>
    </location>
</feature>
<feature type="compositionally biased region" description="Polar residues" evidence="3">
    <location>
        <begin position="279"/>
        <end position="315"/>
    </location>
</feature>
<feature type="compositionally biased region" description="Polar residues" evidence="3">
    <location>
        <begin position="831"/>
        <end position="843"/>
    </location>
</feature>
<feature type="region of interest" description="Disordered" evidence="3">
    <location>
        <begin position="21"/>
        <end position="501"/>
    </location>
</feature>
<feature type="compositionally biased region" description="Basic residues" evidence="3">
    <location>
        <begin position="3471"/>
        <end position="3485"/>
    </location>
</feature>
<feature type="compositionally biased region" description="Polar residues" evidence="3">
    <location>
        <begin position="2823"/>
        <end position="2833"/>
    </location>
</feature>
<feature type="compositionally biased region" description="Low complexity" evidence="3">
    <location>
        <begin position="2697"/>
        <end position="2712"/>
    </location>
</feature>
<feature type="compositionally biased region" description="Basic and acidic residues" evidence="3">
    <location>
        <begin position="2715"/>
        <end position="2726"/>
    </location>
</feature>
<dbReference type="STRING" id="43041.A0A182JND8"/>
<feature type="compositionally biased region" description="Low complexity" evidence="3">
    <location>
        <begin position="2562"/>
        <end position="2575"/>
    </location>
</feature>
<feature type="region of interest" description="Disordered" evidence="3">
    <location>
        <begin position="3228"/>
        <end position="3339"/>
    </location>
</feature>
<accession>A0A182JND8</accession>
<feature type="compositionally biased region" description="Low complexity" evidence="3">
    <location>
        <begin position="681"/>
        <end position="703"/>
    </location>
</feature>
<feature type="region of interest" description="Disordered" evidence="3">
    <location>
        <begin position="2521"/>
        <end position="3099"/>
    </location>
</feature>
<dbReference type="GO" id="GO:0000122">
    <property type="term" value="P:negative regulation of transcription by RNA polymerase II"/>
    <property type="evidence" value="ECO:0007669"/>
    <property type="project" value="TreeGrafter"/>
</dbReference>
<feature type="compositionally biased region" description="Polar residues" evidence="3">
    <location>
        <begin position="2361"/>
        <end position="2370"/>
    </location>
</feature>
<feature type="compositionally biased region" description="Low complexity" evidence="3">
    <location>
        <begin position="3067"/>
        <end position="3077"/>
    </location>
</feature>
<dbReference type="VEuPathDB" id="VectorBase:ACHR000021"/>
<feature type="compositionally biased region" description="Low complexity" evidence="3">
    <location>
        <begin position="1285"/>
        <end position="1314"/>
    </location>
</feature>
<dbReference type="GO" id="GO:0003714">
    <property type="term" value="F:transcription corepressor activity"/>
    <property type="evidence" value="ECO:0007669"/>
    <property type="project" value="TreeGrafter"/>
</dbReference>
<feature type="region of interest" description="Disordered" evidence="3">
    <location>
        <begin position="615"/>
        <end position="715"/>
    </location>
</feature>
<feature type="compositionally biased region" description="Polar residues" evidence="3">
    <location>
        <begin position="1725"/>
        <end position="1734"/>
    </location>
</feature>
<feature type="compositionally biased region" description="Low complexity" evidence="3">
    <location>
        <begin position="1589"/>
        <end position="1618"/>
    </location>
</feature>
<feature type="compositionally biased region" description="Polar residues" evidence="3">
    <location>
        <begin position="1559"/>
        <end position="1573"/>
    </location>
</feature>
<dbReference type="PANTHER" id="PTHR24117:SF9">
    <property type="entry name" value="BCL-6 COREPRESSOR PCGF1 BINDING DOMAIN-CONTAINING PROTEIN"/>
    <property type="match status" value="1"/>
</dbReference>
<sequence>MESSQAATVSVPPTIADAAETFTTSTSTPSAAVNNSSPEAATSTPAAVTTDSEQSEPKIEQVTPADMEAETSPSPVSLQEAVDPLAVPLAESPEISTTSVEAEKSIAESTNKKAEQTVEKNPLTDASNDGSMSERFAKPSTSSTDPVAAKKTPSEASESLPTSTSSPAGDPTPSSSNAVEEETSTRRSPPARTPPPVVESSTASPEKHGSGVSESSARLDGPTYSTTSTVDSSSSSSDKTSDSNVGAVEGPSSNCNVSDNVNSISNDCSSTNNNSNSNEAESQVTATDNDGSTSQEANATTTTDPSDLIRSSTSEIAVPMTTEVSSNAVIEKESPENKVDSNTNGVVIVRQEAGKDEQQPSDSLPHPGEANEGCEENSLAPNDRSATDDLTSRQLSGQEESGEKSSNSSDGPTNEESQSIANSTCDANAKEQREETVLECRESAAVPPEPDPAEFSRDERSSDKSDSRTMSSSLSTGATGRADYHHHVQQQQPPPPVSARNPLQFTEVANDEVELKVDGGHLLDRVIKLSLLKGLQDSGKRLAKSSLIISGAGANVGEGANGEATLATTSSLSKAKSAAAGLRLIEEHKTTPPALVANGGAAGNDDVAQVPVKELASSTKEAADSPHQTTTQSGGRIRHSSDTTVSSSPSGELDAGVRSSSNSSLDFREEERSAQGQEVPSPASSSLEASSSRSSAGREPGAAVPNSSNEHLPVKARKPQYYASIPDFSKQQFSSTTSTVPTSTTTTTKSLAQLHMKTPDFSCLASGPVPSSQTSPSSTTTNSTISTVASMNVRTTSELKISNPDFTKGFAVQHAQYDSTAHGNYPPAACEQQQPGNSSPYVSQDTFSKLIKERNYIADLQLKNPPPTQNQASSEGQLVVKRANTPNEYPPSRVVMVDTTSSVVGGVSAYGHATQTPNSHYRRPASVENGMEQEPKAHVIQKNSESASAQPPPPTSQPLGGHHAPKTWNPPEFSSKHFTQAPPPSHGRPGAASNGAGPSSTSPSSRDPSPAPSSTSPHQPSYGQQPGGLVSYAGKAPHPTGPTSVVGSERIIVNNVRTYYPEASVPPSSAAAPNASAHSHTTSSSLYTSLPKVKDPEFRMDHSKEQLLLQEGTIVTVKQPYSNQTVGRAPIPAAAATRSPSVERREAQMMQNSQDILYRDYKQHKKPTSTVVMSSSSGGGTRPTGPPQGGPMDRRSPYDPSGYYSQSMHQHRPPVVPPQAGGGLMHPPPPNWPAPGPHHASHHQLQRGPAGPASRNSPQDNGASPVSSPAPSPASQHHYQHHPHQGPYYGQYKNAPSPVSGSTYGSSSSPSQPQGAGGKYPPQQHYAASGSGPADRRLEVLDRSVGSANYKGLDYNMEQKFAEVYQAHQAKEKQAAAEAAHAAASNSSRQGPRHGHGPGGGTSGSPGISSTPGVPTKGPVPPYGPAGYEQYHPYYQHSQATPSPTSTPSPVPSPHHRKYSGPPSRDPSPLGQQPQQPPPHHRYSSSEPLYHVPPGGGPPTMYAMHSGPPKPNEQGVPPSQPPGPVTSYYQSQPSSSSSYSSASGTGYPNRPHHAGAVVSPSQHHNATQQSVISGNPYDRYGPNPYATGGSSQSAPGGQQQAQQHQQQQQQQQQQQAYQIKPSLPYPPSVRLQGPPPLQPAPPSSAAPSAVIHPPVTGSKNIPVRVIATAPPASAIATSAGSQSNTVPTVQTHGAARSMGQSSASTSTAALPPAQGTAAEEGSGRQAGTNSNVAATTPVIIAPKRESPLDLSVKTIKTKADSTGCDDYAMSASNSSISSSSSSNSSNSSNAGNGRPREVVPKVDFSPNFQKHIPPRNAASNFAPTAGAPALGGGRPSEPHLPTHPAPSPTRHVSVISPVIPPGYDKKTDAYLSANYRAVGGPLVSPAYQYPAARSGPMPPGEYEGSSPAAPGSAVASASSKSVYYPPAGPEYGRPSGKSGSGSIVTGQAVAPLPVGSSNSRQSNPSAHGALAGAGQSSSAGQPRTDDPRIEDRKFVESMLKKKTSPSSDVMADLQAGKFPTRIPQGLVPKKRAAAAAAAAAAAEAALAKSAPVPPVGTNSTAPVPTPAKVAKYEVPQASRTHTVSQGSPHGAPPFDGCHPNQPHGPLREGPYPNYGPVSNPGGHHYPTGSKRPAVPTEVSNGPAVHPSVITTNYHHHPQAVLQQQQQQQQQYVADARYYQHHSGMPAKTREDHVIPVYHQPHLRGGSAVPPYTTHVYGGYSKEDPNTPHLHYPQHHSDTTAYHKESSGAMPFRYGDSLKPPSEHSTVPHMQSHIHYTGGSAGPMVKVPHQPHLHQQPPHIQPLHHLSTPQSVPTDAQMGVSQYPPNVHPSHGPAQHHRGADQSVISKLRTSLEQKEYEKQRINQLRKQPTSGEPIDEERPRKATIATASPTVAASTVPSMHEIPSPSSRFRTKGELKGYTPLPPTPNVASIPVAPRSIDDFAQLPMKKDGADGEEEREEGDEKKRSIVPPADVDGASALDILDWGSACNEFVEQLQTGKKRGRRKRTAAAGSADLLETIPLAEGSTTDLSAIPKEVLNSARSPHRLKSARNGSESSSDEDKPLLLLRQQSQQQQKNQEQRLVDGKGQVQLEKAARNVRERQRFELEQKHEAKLGRSSSTDSETARTASATAQRAKARVRKLRHRSSVAPALSLKSSEGDGDVTADGGEEDSGKPSAKRVPNKHIAPSAKRKRIRAPDSRSPSSSGASSLSSESSEPEVKKPESEMPRKRGRPKGTGARAKRAQQSSNSRCQTGAIKQEPNENSDLSSDEESRAVRTPHKNGSSAANSDSVKKRGGDATSGSGAGGPSGGGGNGGGKAQHGGNKVNESSTCNGGSQKERNTGSAAARKKFIKTRTNSRSKAELSSQSSSSGSTSSSSSEEEAEEAEETMTRSRSKLEAERRRSNSKVLRNDKIVENCPNPAQNQRTTGRNRVDSERTPSKKTKTRKLSAGEPTAKRSKSRVLDSDSDGPKPPGESTAVPRKRTRQASKNALNSSAGSGESAESSSEEEGGPVDVTERLRSRKVAKKLTEEPPARKQSTSSATKGVSRRESTTSGKGSESSAKKKGNGSSGPSTSSALAGVKKSLKELNQSAPEAPDHFYPGWEKELYEYKRSLKVPPELITIDGGLYMHRISTSLPDLDSPHHSDGSETFSEIVKKLNQRDVGSAPPKRFKTKAAAKQHQERPIPGTSASYGAVRVKEEEQTRQERKKIDDNEKFSSIIELLHRRCIAAQGAKPTVSSSSARGKGAKGAGKGSNNTSSSESTKPKQEYELLPTPGAESESLFSKNSKKKKSLFDTAILKSRTRTEQKAMQSKEMIREVFGGDGERPQSAPPLSCGPQQLPPLFEEGLRNVTYDEKYNELMRNVDRIVGELDGGGGVVTTAAMPPTTTKVKQEPPEDDEEEEEEAEDEEDDDDTQDGSVRMKDSERDTPSIASERGERELPGTPLSFNGGAAISNGGANGTTASSGQLIVPPAPKKRGRGHRTSRRKGSSGFDYIRKKKKPSQQHNHGSHGNQQHGASGVNGVNGSMAVRKVTAFENMEGKDETHISKEIRSWVLNKGVGESVMHKAARLGYTDVIVYCLERLDMDPDLKDNAGYTPLHEACAKGHLDIANYLLQYGASHSEPAPSGMRPLHEAVENSFVEIVRLLLAFGADPMLATYTGMTPMQLAESDDMTLFLEDHLKDVQSMAPNKMGWKFDGPWKIHDPEESGCNVFSELPGFEKTGGLTSLNTSGTSSSGSLSSASSKQCDSNSNIMHYEVGESAANTPTDTDGSARKRNGILAESTLPTGLRNGKIKREIPKQEDERLPNGVEARTKLLNGVNQIMENGEQDLELHDGGSEDGEEGEMIFEYEEADRPLPPLYVLKDEYNERWMLMSDLCNFLKFKSKEAVLRQICPNNSPSNQRELIREMKIEEFLTRANCLQLLCAGEKLNIHASKVVLVKYNDSVKSLLQVQSYVTRI</sequence>
<feature type="compositionally biased region" description="Low complexity" evidence="3">
    <location>
        <begin position="2382"/>
        <end position="2398"/>
    </location>
</feature>
<reference evidence="5" key="1">
    <citation type="submission" date="2013-03" db="EMBL/GenBank/DDBJ databases">
        <title>The Genome Sequence of Anopheles christyi ACHKN1017.</title>
        <authorList>
            <consortium name="The Broad Institute Genomics Platform"/>
            <person name="Neafsey D.E."/>
            <person name="Besansky N."/>
            <person name="Walker B."/>
            <person name="Young S.K."/>
            <person name="Zeng Q."/>
            <person name="Gargeya S."/>
            <person name="Fitzgerald M."/>
            <person name="Haas B."/>
            <person name="Abouelleil A."/>
            <person name="Allen A.W."/>
            <person name="Alvarado L."/>
            <person name="Arachchi H.M."/>
            <person name="Berlin A.M."/>
            <person name="Chapman S.B."/>
            <person name="Gainer-Dewar J."/>
            <person name="Goldberg J."/>
            <person name="Griggs A."/>
            <person name="Gujja S."/>
            <person name="Hansen M."/>
            <person name="Howarth C."/>
            <person name="Imamovic A."/>
            <person name="Ireland A."/>
            <person name="Larimer J."/>
            <person name="McCowan C."/>
            <person name="Murphy C."/>
            <person name="Pearson M."/>
            <person name="Poon T.W."/>
            <person name="Priest M."/>
            <person name="Roberts A."/>
            <person name="Saif S."/>
            <person name="Shea T."/>
            <person name="Sisk P."/>
            <person name="Sykes S."/>
            <person name="Wortman J."/>
            <person name="Nusbaum C."/>
            <person name="Birren B."/>
        </authorList>
    </citation>
    <scope>NUCLEOTIDE SEQUENCE [LARGE SCALE GENOMIC DNA]</scope>
    <source>
        <strain evidence="5">ACHKN1017</strain>
    </source>
</reference>
<feature type="compositionally biased region" description="Low complexity" evidence="3">
    <location>
        <begin position="1525"/>
        <end position="1548"/>
    </location>
</feature>
<feature type="compositionally biased region" description="Basic residues" evidence="3">
    <location>
        <begin position="2844"/>
        <end position="2855"/>
    </location>
</feature>
<dbReference type="SMART" id="SM00248">
    <property type="entry name" value="ANK"/>
    <property type="match status" value="3"/>
</dbReference>
<feature type="compositionally biased region" description="Low complexity" evidence="3">
    <location>
        <begin position="3375"/>
        <end position="3386"/>
    </location>
</feature>
<feature type="compositionally biased region" description="Polar residues" evidence="3">
    <location>
        <begin position="2306"/>
        <end position="2323"/>
    </location>
</feature>
<feature type="compositionally biased region" description="Low complexity" evidence="3">
    <location>
        <begin position="21"/>
        <end position="52"/>
    </location>
</feature>
<dbReference type="PROSITE" id="PS50297">
    <property type="entry name" value="ANK_REP_REGION"/>
    <property type="match status" value="2"/>
</dbReference>
<feature type="compositionally biased region" description="Polar residues" evidence="3">
    <location>
        <begin position="1680"/>
        <end position="1691"/>
    </location>
</feature>
<feature type="region of interest" description="Disordered" evidence="3">
    <location>
        <begin position="1950"/>
        <end position="1989"/>
    </location>
</feature>
<feature type="compositionally biased region" description="Acidic residues" evidence="3">
    <location>
        <begin position="3392"/>
        <end position="3412"/>
    </location>
</feature>
<evidence type="ECO:0000256" key="2">
    <source>
        <dbReference type="PROSITE-ProRule" id="PRU00023"/>
    </source>
</evidence>
<feature type="region of interest" description="Disordered" evidence="3">
    <location>
        <begin position="909"/>
        <end position="1046"/>
    </location>
</feature>
<feature type="region of interest" description="Disordered" evidence="3">
    <location>
        <begin position="2494"/>
        <end position="2513"/>
    </location>
</feature>
<feature type="repeat" description="ANK" evidence="2">
    <location>
        <begin position="3623"/>
        <end position="3655"/>
    </location>
</feature>
<feature type="region of interest" description="Disordered" evidence="3">
    <location>
        <begin position="1064"/>
        <end position="1088"/>
    </location>
</feature>
<feature type="repeat" description="ANK" evidence="2">
    <location>
        <begin position="3590"/>
        <end position="3616"/>
    </location>
</feature>
<feature type="compositionally biased region" description="Low complexity" evidence="3">
    <location>
        <begin position="1645"/>
        <end position="1654"/>
    </location>
</feature>
<feature type="compositionally biased region" description="Low complexity" evidence="3">
    <location>
        <begin position="1772"/>
        <end position="1789"/>
    </location>
</feature>